<proteinExistence type="inferred from homology"/>
<evidence type="ECO:0000256" key="1">
    <source>
        <dbReference type="ARBA" id="ARBA00004196"/>
    </source>
</evidence>
<dbReference type="SUPFAM" id="SSF53850">
    <property type="entry name" value="Periplasmic binding protein-like II"/>
    <property type="match status" value="1"/>
</dbReference>
<reference evidence="7" key="1">
    <citation type="submission" date="2023-01" db="EMBL/GenBank/DDBJ databases">
        <title>Whole-genome sequence of Pseudomonas putida NBRC 14671.</title>
        <authorList>
            <person name="Morohoshi T."/>
            <person name="Someya N."/>
        </authorList>
    </citation>
    <scope>NUCLEOTIDE SEQUENCE</scope>
    <source>
        <strain evidence="7">NBRC 14671</strain>
    </source>
</reference>
<dbReference type="EMBL" id="BSKJ01000011">
    <property type="protein sequence ID" value="GLO37476.1"/>
    <property type="molecule type" value="Genomic_DNA"/>
</dbReference>
<accession>A0AA37RKR4</accession>
<evidence type="ECO:0000256" key="5">
    <source>
        <dbReference type="SAM" id="SignalP"/>
    </source>
</evidence>
<evidence type="ECO:0000313" key="8">
    <source>
        <dbReference type="Proteomes" id="UP001161257"/>
    </source>
</evidence>
<dbReference type="GO" id="GO:0030313">
    <property type="term" value="C:cell envelope"/>
    <property type="evidence" value="ECO:0007669"/>
    <property type="project" value="UniProtKB-SubCell"/>
</dbReference>
<sequence length="259" mass="28139">MKINWLTLSAMMLALSSGAAHAKDWKEIRFGVNPAYPPFESTAPDGSLQGFDIDLGNAICAELMVKCTWVTNDFDGLIPSLKARKIDAVLSSMTVTEPRKKQVDFSDRLFSGPTSIVTRKGSGLEPTAESLKDKTVGFQQGTIQEAYAKAKLAPGGVRIKAYQNQDQVYSDLVSGRLDASIQDMLEAELGFLKSALGADFQSSKGISDPMVPSDIAIGIRKGDDELKGLLDKAIAQMHASGTYQEIQRKHFGDLDLYNN</sequence>
<dbReference type="AlphaFoldDB" id="A0AA37RKR4"/>
<evidence type="ECO:0000256" key="3">
    <source>
        <dbReference type="ARBA" id="ARBA00022729"/>
    </source>
</evidence>
<dbReference type="InterPro" id="IPR001638">
    <property type="entry name" value="Solute-binding_3/MltF_N"/>
</dbReference>
<dbReference type="Gene3D" id="3.40.190.10">
    <property type="entry name" value="Periplasmic binding protein-like II"/>
    <property type="match status" value="2"/>
</dbReference>
<dbReference type="Pfam" id="PF00497">
    <property type="entry name" value="SBP_bac_3"/>
    <property type="match status" value="1"/>
</dbReference>
<dbReference type="InterPro" id="IPR018313">
    <property type="entry name" value="SBP_3_CS"/>
</dbReference>
<gene>
    <name evidence="7" type="ORF">PPUN14671_43120</name>
</gene>
<feature type="signal peptide" evidence="5">
    <location>
        <begin position="1"/>
        <end position="22"/>
    </location>
</feature>
<protein>
    <submittedName>
        <fullName evidence="7">ABC transporter substrate-binding protein</fullName>
    </submittedName>
</protein>
<dbReference type="PANTHER" id="PTHR35936">
    <property type="entry name" value="MEMBRANE-BOUND LYTIC MUREIN TRANSGLYCOSYLASE F"/>
    <property type="match status" value="1"/>
</dbReference>
<dbReference type="RefSeq" id="WP_284356669.1">
    <property type="nucleotide sequence ID" value="NZ_BSKF01000014.1"/>
</dbReference>
<organism evidence="7 8">
    <name type="scientific">Pseudomonas putida</name>
    <name type="common">Arthrobacter siderocapsulatus</name>
    <dbReference type="NCBI Taxonomy" id="303"/>
    <lineage>
        <taxon>Bacteria</taxon>
        <taxon>Pseudomonadati</taxon>
        <taxon>Pseudomonadota</taxon>
        <taxon>Gammaproteobacteria</taxon>
        <taxon>Pseudomonadales</taxon>
        <taxon>Pseudomonadaceae</taxon>
        <taxon>Pseudomonas</taxon>
    </lineage>
</organism>
<dbReference type="Proteomes" id="UP001161257">
    <property type="component" value="Unassembled WGS sequence"/>
</dbReference>
<comment type="caution">
    <text evidence="7">The sequence shown here is derived from an EMBL/GenBank/DDBJ whole genome shotgun (WGS) entry which is preliminary data.</text>
</comment>
<name>A0AA37RKR4_PSEPU</name>
<dbReference type="PANTHER" id="PTHR35936:SF13">
    <property type="entry name" value="HISTIDINE-BINDING PERIPLASMIC PROTEIN"/>
    <property type="match status" value="1"/>
</dbReference>
<evidence type="ECO:0000256" key="2">
    <source>
        <dbReference type="ARBA" id="ARBA00010333"/>
    </source>
</evidence>
<evidence type="ECO:0000313" key="7">
    <source>
        <dbReference type="EMBL" id="GLO37476.1"/>
    </source>
</evidence>
<feature type="domain" description="Solute-binding protein family 3/N-terminal" evidence="6">
    <location>
        <begin position="27"/>
        <end position="254"/>
    </location>
</feature>
<evidence type="ECO:0000256" key="4">
    <source>
        <dbReference type="RuleBase" id="RU003744"/>
    </source>
</evidence>
<dbReference type="CDD" id="cd13703">
    <property type="entry name" value="PBP2_HisJ_LAO"/>
    <property type="match status" value="1"/>
</dbReference>
<evidence type="ECO:0000259" key="6">
    <source>
        <dbReference type="SMART" id="SM00062"/>
    </source>
</evidence>
<comment type="similarity">
    <text evidence="2 4">Belongs to the bacterial solute-binding protein 3 family.</text>
</comment>
<feature type="chain" id="PRO_5041260880" evidence="5">
    <location>
        <begin position="23"/>
        <end position="259"/>
    </location>
</feature>
<dbReference type="SMART" id="SM00062">
    <property type="entry name" value="PBPb"/>
    <property type="match status" value="1"/>
</dbReference>
<comment type="subcellular location">
    <subcellularLocation>
        <location evidence="1">Cell envelope</location>
    </subcellularLocation>
</comment>
<dbReference type="PROSITE" id="PS01039">
    <property type="entry name" value="SBP_BACTERIAL_3"/>
    <property type="match status" value="1"/>
</dbReference>
<keyword evidence="3 5" id="KW-0732">Signal</keyword>